<evidence type="ECO:0000313" key="6">
    <source>
        <dbReference type="EMBL" id="AEM88576.1"/>
    </source>
</evidence>
<dbReference type="EMBL" id="CP002995">
    <property type="protein sequence ID" value="AEM88576.1"/>
    <property type="molecule type" value="Genomic_DNA"/>
</dbReference>
<name>G2PH02_STRV4</name>
<dbReference type="InterPro" id="IPR009081">
    <property type="entry name" value="PP-bd_ACP"/>
</dbReference>
<dbReference type="Gene3D" id="3.30.300.30">
    <property type="match status" value="1"/>
</dbReference>
<dbReference type="FunFam" id="3.30.300.30:FF:000010">
    <property type="entry name" value="Enterobactin synthetase component F"/>
    <property type="match status" value="1"/>
</dbReference>
<dbReference type="GO" id="GO:0005737">
    <property type="term" value="C:cytoplasm"/>
    <property type="evidence" value="ECO:0007669"/>
    <property type="project" value="TreeGrafter"/>
</dbReference>
<dbReference type="CDD" id="cd05930">
    <property type="entry name" value="A_NRPS"/>
    <property type="match status" value="1"/>
</dbReference>
<dbReference type="GO" id="GO:0043041">
    <property type="term" value="P:amino acid activation for nonribosomal peptide biosynthetic process"/>
    <property type="evidence" value="ECO:0007669"/>
    <property type="project" value="TreeGrafter"/>
</dbReference>
<comment type="similarity">
    <text evidence="2">Belongs to the ATP-dependent AMP-binding enzyme family.</text>
</comment>
<dbReference type="SMART" id="SM00823">
    <property type="entry name" value="PKS_PP"/>
    <property type="match status" value="1"/>
</dbReference>
<organism evidence="6 7">
    <name type="scientific">Streptomyces violaceusniger (strain Tu 4113)</name>
    <dbReference type="NCBI Taxonomy" id="653045"/>
    <lineage>
        <taxon>Bacteria</taxon>
        <taxon>Bacillati</taxon>
        <taxon>Actinomycetota</taxon>
        <taxon>Actinomycetes</taxon>
        <taxon>Kitasatosporales</taxon>
        <taxon>Streptomycetaceae</taxon>
        <taxon>Streptomyces</taxon>
        <taxon>Streptomyces violaceusniger group</taxon>
    </lineage>
</organism>
<dbReference type="GO" id="GO:0031177">
    <property type="term" value="F:phosphopantetheine binding"/>
    <property type="evidence" value="ECO:0007669"/>
    <property type="project" value="InterPro"/>
</dbReference>
<dbReference type="InterPro" id="IPR000873">
    <property type="entry name" value="AMP-dep_synth/lig_dom"/>
</dbReference>
<dbReference type="InterPro" id="IPR010071">
    <property type="entry name" value="AA_adenyl_dom"/>
</dbReference>
<dbReference type="KEGG" id="svl:Strvi_9298"/>
<dbReference type="FunFam" id="2.30.38.10:FF:000001">
    <property type="entry name" value="Non-ribosomal peptide synthetase PvdI"/>
    <property type="match status" value="1"/>
</dbReference>
<dbReference type="Gene3D" id="1.10.1200.10">
    <property type="entry name" value="ACP-like"/>
    <property type="match status" value="1"/>
</dbReference>
<dbReference type="PROSITE" id="PS50075">
    <property type="entry name" value="CARRIER"/>
    <property type="match status" value="1"/>
</dbReference>
<dbReference type="FunFam" id="3.40.50.980:FF:000001">
    <property type="entry name" value="Non-ribosomal peptide synthetase"/>
    <property type="match status" value="1"/>
</dbReference>
<dbReference type="NCBIfam" id="TIGR01733">
    <property type="entry name" value="AA-adenyl-dom"/>
    <property type="match status" value="1"/>
</dbReference>
<dbReference type="Pfam" id="PF13193">
    <property type="entry name" value="AMP-binding_C"/>
    <property type="match status" value="1"/>
</dbReference>
<accession>G2PH02</accession>
<evidence type="ECO:0000256" key="3">
    <source>
        <dbReference type="ARBA" id="ARBA00022450"/>
    </source>
</evidence>
<dbReference type="Gene3D" id="3.40.50.980">
    <property type="match status" value="2"/>
</dbReference>
<evidence type="ECO:0000259" key="5">
    <source>
        <dbReference type="PROSITE" id="PS50075"/>
    </source>
</evidence>
<dbReference type="Proteomes" id="UP000008703">
    <property type="component" value="Plasmid pSTRVI01"/>
</dbReference>
<dbReference type="PANTHER" id="PTHR45527:SF1">
    <property type="entry name" value="FATTY ACID SYNTHASE"/>
    <property type="match status" value="1"/>
</dbReference>
<reference evidence="6" key="1">
    <citation type="submission" date="2011-08" db="EMBL/GenBank/DDBJ databases">
        <title>Complete sequence of plasmid 1 of Streptomyces violaceusniger Tu 4113.</title>
        <authorList>
            <consortium name="US DOE Joint Genome Institute"/>
            <person name="Lucas S."/>
            <person name="Han J."/>
            <person name="Lapidus A."/>
            <person name="Cheng J.-F."/>
            <person name="Goodwin L."/>
            <person name="Pitluck S."/>
            <person name="Peters L."/>
            <person name="Ivanova N."/>
            <person name="Daligault H."/>
            <person name="Detter J.C."/>
            <person name="Han C."/>
            <person name="Tapia R."/>
            <person name="Land M."/>
            <person name="Hauser L."/>
            <person name="Kyrpides N."/>
            <person name="Ivanova N."/>
            <person name="Pagani I."/>
            <person name="Hagen A."/>
            <person name="Katz L."/>
            <person name="Fiedler H.-P."/>
            <person name="Keasling J."/>
            <person name="Fortman J."/>
            <person name="Woyke T."/>
        </authorList>
    </citation>
    <scope>NUCLEOTIDE SEQUENCE [LARGE SCALE GENOMIC DNA]</scope>
    <source>
        <strain evidence="6">Tu 4113</strain>
        <plasmid evidence="6">pSTRVI01</plasmid>
    </source>
</reference>
<feature type="domain" description="Carrier" evidence="5">
    <location>
        <begin position="567"/>
        <end position="642"/>
    </location>
</feature>
<dbReference type="InterPro" id="IPR020845">
    <property type="entry name" value="AMP-binding_CS"/>
</dbReference>
<dbReference type="PROSITE" id="PS00012">
    <property type="entry name" value="PHOSPHOPANTETHEINE"/>
    <property type="match status" value="1"/>
</dbReference>
<proteinExistence type="inferred from homology"/>
<keyword evidence="6" id="KW-0614">Plasmid</keyword>
<dbReference type="GO" id="GO:0017000">
    <property type="term" value="P:antibiotic biosynthetic process"/>
    <property type="evidence" value="ECO:0007669"/>
    <property type="project" value="UniProtKB-ARBA"/>
</dbReference>
<dbReference type="GO" id="GO:0044550">
    <property type="term" value="P:secondary metabolite biosynthetic process"/>
    <property type="evidence" value="ECO:0007669"/>
    <property type="project" value="UniProtKB-ARBA"/>
</dbReference>
<protein>
    <submittedName>
        <fullName evidence="6">Amino acid adenylation domain protein</fullName>
    </submittedName>
</protein>
<dbReference type="PRINTS" id="PR00154">
    <property type="entry name" value="AMPBINDING"/>
</dbReference>
<dbReference type="InterPro" id="IPR020806">
    <property type="entry name" value="PKS_PP-bd"/>
</dbReference>
<sequence>MTLNTGSTSSKLTENVSDFRSELHSNHPVGGRDVLSPAERHRLLVEFNDTYAPISDDVAVHRLVEAQVERTPDAMAVAYGTERLTYRELNERANQLAHYLAEQGIGCGSLIAVFVERGIEMIIALLGVLKTGAAYVPMDPDYPRLRLEFMLTDTQASLVITQRRLQERLPSFYDRSICIDDAWPAIATAPTENPTPQAGPRDLAYIIYTSGSTGTPKGVMVEHQALSNRMQAMRSYYQIEASDRTLQFASTVFDASLEQIFPTLMSGGMLLVRESALWSARQFIDYVREQQITVAELTPSMWAQVVDCMRGQHDLGDQFRLMILAGEAVRAESVAAWFAVSSAPLINGYGPTEATITATACTLHPGDKQAAIGRPIANTEVFVVDENDQLVPIGTPGELLIGGVGVARGYLNRPELTAKCFTSHPFSPDTQRRVYRTGDIVRWLPDGHLEFIGRTDDQVKLRGMRIELGEIESLLVSHNDVTSAVAIVREDTPGDKRLVAYCLPRAGSQPTAQALAQWCREALPPFMVPNHIVVVDEFPLTVAGKLDRHNLPAPYFMQDLGDARSTGPLSDVEELIAEIWQEILNIDHIKVNDNFFALGGHSLLATQVVNRIDLFTDVQIDLKFFFGNPTVASLARHLLDRFEIGN</sequence>
<dbReference type="InterPro" id="IPR006162">
    <property type="entry name" value="Ppantetheine_attach_site"/>
</dbReference>
<dbReference type="InterPro" id="IPR020459">
    <property type="entry name" value="AMP-binding"/>
</dbReference>
<evidence type="ECO:0000256" key="1">
    <source>
        <dbReference type="ARBA" id="ARBA00001957"/>
    </source>
</evidence>
<evidence type="ECO:0000256" key="4">
    <source>
        <dbReference type="ARBA" id="ARBA00022553"/>
    </source>
</evidence>
<dbReference type="Gene3D" id="2.30.38.10">
    <property type="entry name" value="Luciferase, Domain 3"/>
    <property type="match status" value="1"/>
</dbReference>
<geneLocation type="plasmid" evidence="6 7">
    <name>pSTRVI01</name>
</geneLocation>
<dbReference type="SUPFAM" id="SSF56801">
    <property type="entry name" value="Acetyl-CoA synthetase-like"/>
    <property type="match status" value="1"/>
</dbReference>
<dbReference type="AlphaFoldDB" id="G2PH02"/>
<dbReference type="PANTHER" id="PTHR45527">
    <property type="entry name" value="NONRIBOSOMAL PEPTIDE SYNTHETASE"/>
    <property type="match status" value="1"/>
</dbReference>
<dbReference type="SUPFAM" id="SSF47336">
    <property type="entry name" value="ACP-like"/>
    <property type="match status" value="1"/>
</dbReference>
<dbReference type="PROSITE" id="PS00455">
    <property type="entry name" value="AMP_BINDING"/>
    <property type="match status" value="1"/>
</dbReference>
<dbReference type="InterPro" id="IPR045851">
    <property type="entry name" value="AMP-bd_C_sf"/>
</dbReference>
<dbReference type="Pfam" id="PF00550">
    <property type="entry name" value="PP-binding"/>
    <property type="match status" value="1"/>
</dbReference>
<dbReference type="InterPro" id="IPR025110">
    <property type="entry name" value="AMP-bd_C"/>
</dbReference>
<evidence type="ECO:0000313" key="7">
    <source>
        <dbReference type="Proteomes" id="UP000008703"/>
    </source>
</evidence>
<comment type="cofactor">
    <cofactor evidence="1">
        <name>pantetheine 4'-phosphate</name>
        <dbReference type="ChEBI" id="CHEBI:47942"/>
    </cofactor>
</comment>
<keyword evidence="3" id="KW-0596">Phosphopantetheine</keyword>
<evidence type="ECO:0000256" key="2">
    <source>
        <dbReference type="ARBA" id="ARBA00006432"/>
    </source>
</evidence>
<gene>
    <name evidence="6" type="ORF">Strvi_9298</name>
</gene>
<keyword evidence="4" id="KW-0597">Phosphoprotein</keyword>
<dbReference type="FunFam" id="3.40.50.12780:FF:000012">
    <property type="entry name" value="Non-ribosomal peptide synthetase"/>
    <property type="match status" value="1"/>
</dbReference>
<dbReference type="InterPro" id="IPR036736">
    <property type="entry name" value="ACP-like_sf"/>
</dbReference>
<keyword evidence="7" id="KW-1185">Reference proteome</keyword>
<dbReference type="FunFam" id="1.10.1200.10:FF:000005">
    <property type="entry name" value="Nonribosomal peptide synthetase 1"/>
    <property type="match status" value="1"/>
</dbReference>
<dbReference type="Pfam" id="PF00501">
    <property type="entry name" value="AMP-binding"/>
    <property type="match status" value="1"/>
</dbReference>
<dbReference type="HOGENOM" id="CLU_000022_2_12_11"/>